<reference evidence="3 4" key="1">
    <citation type="submission" date="2024-04" db="EMBL/GenBank/DDBJ databases">
        <title>Novel genus in family Flammeovirgaceae.</title>
        <authorList>
            <person name="Nguyen T.H."/>
            <person name="Vuong T.Q."/>
            <person name="Le H."/>
            <person name="Kim S.-G."/>
        </authorList>
    </citation>
    <scope>NUCLEOTIDE SEQUENCE [LARGE SCALE GENOMIC DNA]</scope>
    <source>
        <strain evidence="3 4">JCM 23209</strain>
    </source>
</reference>
<dbReference type="CDD" id="cd06257">
    <property type="entry name" value="DnaJ"/>
    <property type="match status" value="1"/>
</dbReference>
<dbReference type="PANTHER" id="PTHR44240:SF10">
    <property type="entry name" value="J DOMAIN-CONTAINING PROTEIN"/>
    <property type="match status" value="1"/>
</dbReference>
<dbReference type="Gene3D" id="1.10.287.110">
    <property type="entry name" value="DnaJ domain"/>
    <property type="match status" value="1"/>
</dbReference>
<sequence>MVIKRLSDIIKANLNQLEDTASFKKLTDQLENNPELRDYLNNNAAYQKMKTEWSKKSSGGFGRIKDFFKEKEVDELEAELKREYEQKFNTESSESYSGSDNQYQNSSRSHSEYGDTQHSNATQNKETEYYRALELPQGASFDEIKKAYRKMMKMYHPDLYHNEPEKFETAQQITLKVNEAYKYFQKKFNISK</sequence>
<comment type="caution">
    <text evidence="3">The sequence shown here is derived from an EMBL/GenBank/DDBJ whole genome shotgun (WGS) entry which is preliminary data.</text>
</comment>
<dbReference type="EMBL" id="JBDKWZ010000019">
    <property type="protein sequence ID" value="MEN7551054.1"/>
    <property type="molecule type" value="Genomic_DNA"/>
</dbReference>
<evidence type="ECO:0000259" key="2">
    <source>
        <dbReference type="PROSITE" id="PS50076"/>
    </source>
</evidence>
<feature type="domain" description="J" evidence="2">
    <location>
        <begin position="128"/>
        <end position="192"/>
    </location>
</feature>
<evidence type="ECO:0000256" key="1">
    <source>
        <dbReference type="SAM" id="MobiDB-lite"/>
    </source>
</evidence>
<evidence type="ECO:0000313" key="3">
    <source>
        <dbReference type="EMBL" id="MEN7551054.1"/>
    </source>
</evidence>
<dbReference type="Pfam" id="PF00226">
    <property type="entry name" value="DnaJ"/>
    <property type="match status" value="1"/>
</dbReference>
<name>A0AAW9S1J5_9BACT</name>
<gene>
    <name evidence="3" type="ORF">AAG747_24245</name>
</gene>
<organism evidence="3 4">
    <name type="scientific">Rapidithrix thailandica</name>
    <dbReference type="NCBI Taxonomy" id="413964"/>
    <lineage>
        <taxon>Bacteria</taxon>
        <taxon>Pseudomonadati</taxon>
        <taxon>Bacteroidota</taxon>
        <taxon>Cytophagia</taxon>
        <taxon>Cytophagales</taxon>
        <taxon>Flammeovirgaceae</taxon>
        <taxon>Rapidithrix</taxon>
    </lineage>
</organism>
<keyword evidence="4" id="KW-1185">Reference proteome</keyword>
<feature type="compositionally biased region" description="Polar residues" evidence="1">
    <location>
        <begin position="89"/>
        <end position="108"/>
    </location>
</feature>
<dbReference type="InterPro" id="IPR001623">
    <property type="entry name" value="DnaJ_domain"/>
</dbReference>
<dbReference type="Proteomes" id="UP001403385">
    <property type="component" value="Unassembled WGS sequence"/>
</dbReference>
<dbReference type="InterPro" id="IPR036869">
    <property type="entry name" value="J_dom_sf"/>
</dbReference>
<dbReference type="SMART" id="SM00271">
    <property type="entry name" value="DnaJ"/>
    <property type="match status" value="1"/>
</dbReference>
<feature type="region of interest" description="Disordered" evidence="1">
    <location>
        <begin position="87"/>
        <end position="122"/>
    </location>
</feature>
<dbReference type="PROSITE" id="PS50076">
    <property type="entry name" value="DNAJ_2"/>
    <property type="match status" value="1"/>
</dbReference>
<dbReference type="AlphaFoldDB" id="A0AAW9S1J5"/>
<dbReference type="PRINTS" id="PR00625">
    <property type="entry name" value="JDOMAIN"/>
</dbReference>
<proteinExistence type="predicted"/>
<evidence type="ECO:0000313" key="4">
    <source>
        <dbReference type="Proteomes" id="UP001403385"/>
    </source>
</evidence>
<accession>A0AAW9S1J5</accession>
<protein>
    <submittedName>
        <fullName evidence="3">DnaJ domain-containing protein</fullName>
    </submittedName>
</protein>
<dbReference type="InterPro" id="IPR052276">
    <property type="entry name" value="Diphthamide-biosynth_chaperone"/>
</dbReference>
<dbReference type="PANTHER" id="PTHR44240">
    <property type="entry name" value="DNAJ DOMAIN (PROKARYOTIC HEAT SHOCK PROTEIN)-RELATED"/>
    <property type="match status" value="1"/>
</dbReference>
<dbReference type="RefSeq" id="WP_346823836.1">
    <property type="nucleotide sequence ID" value="NZ_JBDKWZ010000019.1"/>
</dbReference>
<dbReference type="SUPFAM" id="SSF46565">
    <property type="entry name" value="Chaperone J-domain"/>
    <property type="match status" value="1"/>
</dbReference>